<dbReference type="InterPro" id="IPR021306">
    <property type="entry name" value="DUF2878"/>
</dbReference>
<sequence length="177" mass="18999">MTNFINFLIYQIGWLGAALSASSAMSLLSALCCVAALLIHLWVVEQSERGRELRLAGFALVLGAVWESTLNLTGVVAYAGDGGGIAPLWIITMWPLFALTLNYSLAWMHGKFMVAVLLGAIGGPAAFYGGQKLGAVELLLGWPSLLILGLGWAVLFPLLQFLARFPFENTVKAESVQ</sequence>
<reference evidence="2" key="1">
    <citation type="submission" date="2020-09" db="EMBL/GenBank/DDBJ databases">
        <authorList>
            <person name="Yoon J.-W."/>
        </authorList>
    </citation>
    <scope>NUCLEOTIDE SEQUENCE</scope>
    <source>
        <strain evidence="2">KMU-158</strain>
    </source>
</reference>
<dbReference type="Pfam" id="PF11086">
    <property type="entry name" value="DUF2878"/>
    <property type="match status" value="1"/>
</dbReference>
<keyword evidence="1" id="KW-0812">Transmembrane</keyword>
<feature type="transmembrane region" description="Helical" evidence="1">
    <location>
        <begin position="12"/>
        <end position="43"/>
    </location>
</feature>
<keyword evidence="1" id="KW-1133">Transmembrane helix</keyword>
<dbReference type="Proteomes" id="UP000610558">
    <property type="component" value="Unassembled WGS sequence"/>
</dbReference>
<feature type="transmembrane region" description="Helical" evidence="1">
    <location>
        <begin position="85"/>
        <end position="105"/>
    </location>
</feature>
<evidence type="ECO:0000313" key="2">
    <source>
        <dbReference type="EMBL" id="MBD2859460.1"/>
    </source>
</evidence>
<comment type="caution">
    <text evidence="2">The sequence shown here is derived from an EMBL/GenBank/DDBJ whole genome shotgun (WGS) entry which is preliminary data.</text>
</comment>
<dbReference type="RefSeq" id="WP_190765324.1">
    <property type="nucleotide sequence ID" value="NZ_JACXLD010000005.1"/>
</dbReference>
<evidence type="ECO:0000256" key="1">
    <source>
        <dbReference type="SAM" id="Phobius"/>
    </source>
</evidence>
<dbReference type="EMBL" id="JACXLD010000005">
    <property type="protein sequence ID" value="MBD2859460.1"/>
    <property type="molecule type" value="Genomic_DNA"/>
</dbReference>
<proteinExistence type="predicted"/>
<feature type="transmembrane region" description="Helical" evidence="1">
    <location>
        <begin position="142"/>
        <end position="163"/>
    </location>
</feature>
<name>A0A927GWH5_9GAMM</name>
<organism evidence="2 3">
    <name type="scientific">Spongiibacter pelagi</name>
    <dbReference type="NCBI Taxonomy" id="2760804"/>
    <lineage>
        <taxon>Bacteria</taxon>
        <taxon>Pseudomonadati</taxon>
        <taxon>Pseudomonadota</taxon>
        <taxon>Gammaproteobacteria</taxon>
        <taxon>Cellvibrionales</taxon>
        <taxon>Spongiibacteraceae</taxon>
        <taxon>Spongiibacter</taxon>
    </lineage>
</organism>
<feature type="transmembrane region" description="Helical" evidence="1">
    <location>
        <begin position="112"/>
        <end position="130"/>
    </location>
</feature>
<accession>A0A927GWH5</accession>
<keyword evidence="3" id="KW-1185">Reference proteome</keyword>
<gene>
    <name evidence="2" type="ORF">IB286_10635</name>
</gene>
<keyword evidence="1" id="KW-0472">Membrane</keyword>
<feature type="transmembrane region" description="Helical" evidence="1">
    <location>
        <begin position="55"/>
        <end position="79"/>
    </location>
</feature>
<dbReference type="AlphaFoldDB" id="A0A927GWH5"/>
<evidence type="ECO:0000313" key="3">
    <source>
        <dbReference type="Proteomes" id="UP000610558"/>
    </source>
</evidence>
<protein>
    <submittedName>
        <fullName evidence="2">DUF2878 domain-containing protein</fullName>
    </submittedName>
</protein>